<gene>
    <name evidence="1" type="ORF">CDAR_441771</name>
</gene>
<dbReference type="EMBL" id="BPLQ01013819">
    <property type="protein sequence ID" value="GIY75018.1"/>
    <property type="molecule type" value="Genomic_DNA"/>
</dbReference>
<keyword evidence="2" id="KW-1185">Reference proteome</keyword>
<accession>A0AAV4W000</accession>
<dbReference type="AlphaFoldDB" id="A0AAV4W000"/>
<dbReference type="Proteomes" id="UP001054837">
    <property type="component" value="Unassembled WGS sequence"/>
</dbReference>
<evidence type="ECO:0000313" key="1">
    <source>
        <dbReference type="EMBL" id="GIY75018.1"/>
    </source>
</evidence>
<evidence type="ECO:0008006" key="3">
    <source>
        <dbReference type="Google" id="ProtNLM"/>
    </source>
</evidence>
<organism evidence="1 2">
    <name type="scientific">Caerostris darwini</name>
    <dbReference type="NCBI Taxonomy" id="1538125"/>
    <lineage>
        <taxon>Eukaryota</taxon>
        <taxon>Metazoa</taxon>
        <taxon>Ecdysozoa</taxon>
        <taxon>Arthropoda</taxon>
        <taxon>Chelicerata</taxon>
        <taxon>Arachnida</taxon>
        <taxon>Araneae</taxon>
        <taxon>Araneomorphae</taxon>
        <taxon>Entelegynae</taxon>
        <taxon>Araneoidea</taxon>
        <taxon>Araneidae</taxon>
        <taxon>Caerostris</taxon>
    </lineage>
</organism>
<protein>
    <recommendedName>
        <fullName evidence="3">LAGLIDADG homing endonuclease</fullName>
    </recommendedName>
</protein>
<comment type="caution">
    <text evidence="1">The sequence shown here is derived from an EMBL/GenBank/DDBJ whole genome shotgun (WGS) entry which is preliminary data.</text>
</comment>
<evidence type="ECO:0000313" key="2">
    <source>
        <dbReference type="Proteomes" id="UP001054837"/>
    </source>
</evidence>
<reference evidence="1 2" key="1">
    <citation type="submission" date="2021-06" db="EMBL/GenBank/DDBJ databases">
        <title>Caerostris darwini draft genome.</title>
        <authorList>
            <person name="Kono N."/>
            <person name="Arakawa K."/>
        </authorList>
    </citation>
    <scope>NUCLEOTIDE SEQUENCE [LARGE SCALE GENOMIC DNA]</scope>
</reference>
<name>A0AAV4W000_9ARAC</name>
<proteinExistence type="predicted"/>
<sequence length="97" mass="10781">MKGKKNSKQRLTSVRGNNVRLEIALNPNWAVHINLGGNLRLTLVFAVFLVTQFKVNPSVNRSSLIEVTDLRDSGKLVVPLTLLFRWLYNGSSSATVS</sequence>